<dbReference type="EnsemblMetazoa" id="GPAI025154-RA">
    <property type="protein sequence ID" value="GPAI025154-PA"/>
    <property type="gene ID" value="GPAI025154"/>
</dbReference>
<reference evidence="2" key="1">
    <citation type="submission" date="2014-03" db="EMBL/GenBank/DDBJ databases">
        <authorList>
            <person name="Aksoy S."/>
            <person name="Warren W."/>
            <person name="Wilson R.K."/>
        </authorList>
    </citation>
    <scope>NUCLEOTIDE SEQUENCE [LARGE SCALE GENOMIC DNA]</scope>
    <source>
        <strain evidence="2">IAEA</strain>
    </source>
</reference>
<evidence type="ECO:0000313" key="1">
    <source>
        <dbReference type="EnsemblMetazoa" id="GPAI025154-PA"/>
    </source>
</evidence>
<organism evidence="1 2">
    <name type="scientific">Glossina pallidipes</name>
    <name type="common">Tsetse fly</name>
    <dbReference type="NCBI Taxonomy" id="7398"/>
    <lineage>
        <taxon>Eukaryota</taxon>
        <taxon>Metazoa</taxon>
        <taxon>Ecdysozoa</taxon>
        <taxon>Arthropoda</taxon>
        <taxon>Hexapoda</taxon>
        <taxon>Insecta</taxon>
        <taxon>Pterygota</taxon>
        <taxon>Neoptera</taxon>
        <taxon>Endopterygota</taxon>
        <taxon>Diptera</taxon>
        <taxon>Brachycera</taxon>
        <taxon>Muscomorpha</taxon>
        <taxon>Hippoboscoidea</taxon>
        <taxon>Glossinidae</taxon>
        <taxon>Glossina</taxon>
    </lineage>
</organism>
<accession>A0A1A9ZU51</accession>
<evidence type="ECO:0000313" key="2">
    <source>
        <dbReference type="Proteomes" id="UP000092445"/>
    </source>
</evidence>
<keyword evidence="2" id="KW-1185">Reference proteome</keyword>
<dbReference type="VEuPathDB" id="VectorBase:GPAI025154"/>
<reference evidence="1" key="2">
    <citation type="submission" date="2020-05" db="UniProtKB">
        <authorList>
            <consortium name="EnsemblMetazoa"/>
        </authorList>
    </citation>
    <scope>IDENTIFICATION</scope>
    <source>
        <strain evidence="1">IAEA</strain>
    </source>
</reference>
<dbReference type="AlphaFoldDB" id="A0A1A9ZU51"/>
<dbReference type="Proteomes" id="UP000092445">
    <property type="component" value="Unassembled WGS sequence"/>
</dbReference>
<proteinExistence type="predicted"/>
<name>A0A1A9ZU51_GLOPL</name>
<protein>
    <submittedName>
        <fullName evidence="1">Uncharacterized protein</fullName>
    </submittedName>
</protein>
<sequence>MYSSGPRSIYDAEILSSDCAMLLTRPNDMNIENVEERPSSKNDLGCVTNSVIAVRENLCPYQEDLDKYFFEMLTRISLKVNVQCLTYVQMDSCERHCARNQNALNTGHNKQLLIKAIALQKNNFMETSVMKVLKK</sequence>